<reference evidence="1 2" key="1">
    <citation type="submission" date="2020-08" db="EMBL/GenBank/DDBJ databases">
        <title>Genomic Encyclopedia of Type Strains, Phase IV (KMG-IV): sequencing the most valuable type-strain genomes for metagenomic binning, comparative biology and taxonomic classification.</title>
        <authorList>
            <person name="Goeker M."/>
        </authorList>
    </citation>
    <scope>NUCLEOTIDE SEQUENCE [LARGE SCALE GENOMIC DNA]</scope>
    <source>
        <strain evidence="1 2">DSM 40141</strain>
    </source>
</reference>
<evidence type="ECO:0000313" key="1">
    <source>
        <dbReference type="EMBL" id="MBB6439313.1"/>
    </source>
</evidence>
<accession>A0A7X0HNB6</accession>
<proteinExistence type="predicted"/>
<keyword evidence="2" id="KW-1185">Reference proteome</keyword>
<dbReference type="Proteomes" id="UP000540423">
    <property type="component" value="Unassembled WGS sequence"/>
</dbReference>
<sequence length="59" mass="6121">MTTRLVTESNKPADGGQVYNVGVAGVGSRVAPPVGSDHLTTGVAVTVAAGRRPYLWRAR</sequence>
<dbReference type="EMBL" id="JACHEM010000020">
    <property type="protein sequence ID" value="MBB6439313.1"/>
    <property type="molecule type" value="Genomic_DNA"/>
</dbReference>
<organism evidence="1 2">
    <name type="scientific">Streptomyces candidus</name>
    <dbReference type="NCBI Taxonomy" id="67283"/>
    <lineage>
        <taxon>Bacteria</taxon>
        <taxon>Bacillati</taxon>
        <taxon>Actinomycetota</taxon>
        <taxon>Actinomycetes</taxon>
        <taxon>Kitasatosporales</taxon>
        <taxon>Streptomycetaceae</taxon>
        <taxon>Streptomyces</taxon>
    </lineage>
</organism>
<comment type="caution">
    <text evidence="1">The sequence shown here is derived from an EMBL/GenBank/DDBJ whole genome shotgun (WGS) entry which is preliminary data.</text>
</comment>
<protein>
    <submittedName>
        <fullName evidence="1">Uncharacterized protein</fullName>
    </submittedName>
</protein>
<dbReference type="AlphaFoldDB" id="A0A7X0HNB6"/>
<gene>
    <name evidence="1" type="ORF">HNQ79_005825</name>
</gene>
<name>A0A7X0HNB6_9ACTN</name>
<evidence type="ECO:0000313" key="2">
    <source>
        <dbReference type="Proteomes" id="UP000540423"/>
    </source>
</evidence>
<dbReference type="RefSeq" id="WP_185035795.1">
    <property type="nucleotide sequence ID" value="NZ_BNBN01000005.1"/>
</dbReference>